<dbReference type="STRING" id="1280953.HOC_15087"/>
<keyword evidence="2" id="KW-1185">Reference proteome</keyword>
<proteinExistence type="predicted"/>
<dbReference type="Proteomes" id="UP000024942">
    <property type="component" value="Unassembled WGS sequence"/>
</dbReference>
<dbReference type="PATRIC" id="fig|1280953.3.peg.3033"/>
<dbReference type="Pfam" id="PF10038">
    <property type="entry name" value="DUF2274"/>
    <property type="match status" value="1"/>
</dbReference>
<sequence length="75" mass="7947">MSEVSLKIGPLPDRTPQKLSISVEPAQAADLDAYARVHSGTYGAETSVAMLVPLMLEAFIASDSGFRKARARKGA</sequence>
<gene>
    <name evidence="1" type="ORF">HOC_15087</name>
</gene>
<dbReference type="InterPro" id="IPR018733">
    <property type="entry name" value="DUF2274"/>
</dbReference>
<accession>A0A059G4K0</accession>
<dbReference type="OrthoDB" id="9803810at2"/>
<dbReference type="RefSeq" id="WP_035540054.1">
    <property type="nucleotide sequence ID" value="NZ_ARYL01000026.1"/>
</dbReference>
<name>A0A059G4K0_9PROT</name>
<evidence type="ECO:0000313" key="2">
    <source>
        <dbReference type="Proteomes" id="UP000024942"/>
    </source>
</evidence>
<protein>
    <recommendedName>
        <fullName evidence="3">DUF2274 domain-containing protein</fullName>
    </recommendedName>
</protein>
<evidence type="ECO:0000313" key="1">
    <source>
        <dbReference type="EMBL" id="KDA01495.1"/>
    </source>
</evidence>
<evidence type="ECO:0008006" key="3">
    <source>
        <dbReference type="Google" id="ProtNLM"/>
    </source>
</evidence>
<reference evidence="1 2" key="1">
    <citation type="journal article" date="2014" name="Antonie Van Leeuwenhoek">
        <title>Hyphomonas beringensis sp. nov. and Hyphomonas chukchiensis sp. nov., isolated from surface seawater of the Bering Sea and Chukchi Sea.</title>
        <authorList>
            <person name="Li C."/>
            <person name="Lai Q."/>
            <person name="Li G."/>
            <person name="Dong C."/>
            <person name="Wang J."/>
            <person name="Liao Y."/>
            <person name="Shao Z."/>
        </authorList>
    </citation>
    <scope>NUCLEOTIDE SEQUENCE [LARGE SCALE GENOMIC DNA]</scope>
    <source>
        <strain evidence="1 2">SCH89</strain>
    </source>
</reference>
<dbReference type="eggNOG" id="COG5639">
    <property type="taxonomic scope" value="Bacteria"/>
</dbReference>
<organism evidence="1 2">
    <name type="scientific">Hyphomonas oceanitis SCH89</name>
    <dbReference type="NCBI Taxonomy" id="1280953"/>
    <lineage>
        <taxon>Bacteria</taxon>
        <taxon>Pseudomonadati</taxon>
        <taxon>Pseudomonadota</taxon>
        <taxon>Alphaproteobacteria</taxon>
        <taxon>Hyphomonadales</taxon>
        <taxon>Hyphomonadaceae</taxon>
        <taxon>Hyphomonas</taxon>
    </lineage>
</organism>
<comment type="caution">
    <text evidence="1">The sequence shown here is derived from an EMBL/GenBank/DDBJ whole genome shotgun (WGS) entry which is preliminary data.</text>
</comment>
<dbReference type="EMBL" id="ARYL01000026">
    <property type="protein sequence ID" value="KDA01495.1"/>
    <property type="molecule type" value="Genomic_DNA"/>
</dbReference>
<dbReference type="AlphaFoldDB" id="A0A059G4K0"/>